<evidence type="ECO:0000313" key="17">
    <source>
        <dbReference type="Proteomes" id="UP000774326"/>
    </source>
</evidence>
<evidence type="ECO:0000256" key="3">
    <source>
        <dbReference type="ARBA" id="ARBA00022741"/>
    </source>
</evidence>
<dbReference type="GO" id="GO:0000166">
    <property type="term" value="F:nucleotide binding"/>
    <property type="evidence" value="ECO:0007669"/>
    <property type="project" value="UniProtKB-KW"/>
</dbReference>
<dbReference type="GO" id="GO:0005759">
    <property type="term" value="C:mitochondrial matrix"/>
    <property type="evidence" value="ECO:0007669"/>
    <property type="project" value="UniProtKB-ARBA"/>
</dbReference>
<keyword evidence="4 13" id="KW-0694">RNA-binding</keyword>
<reference evidence="16" key="2">
    <citation type="submission" date="2021-01" db="EMBL/GenBank/DDBJ databases">
        <authorList>
            <person name="Schikora-Tamarit M.A."/>
        </authorList>
    </citation>
    <scope>NUCLEOTIDE SEQUENCE</scope>
    <source>
        <strain evidence="16">CBS2887</strain>
    </source>
</reference>
<dbReference type="EMBL" id="JAEUBG010002873">
    <property type="protein sequence ID" value="KAH3683898.1"/>
    <property type="molecule type" value="Genomic_DNA"/>
</dbReference>
<accession>A0A9P8TLE6</accession>
<dbReference type="InterPro" id="IPR002646">
    <property type="entry name" value="PolA_pol_head_dom"/>
</dbReference>
<evidence type="ECO:0000256" key="12">
    <source>
        <dbReference type="ARBA" id="ARBA00082324"/>
    </source>
</evidence>
<dbReference type="CDD" id="cd05398">
    <property type="entry name" value="NT_ClassII-CCAase"/>
    <property type="match status" value="1"/>
</dbReference>
<dbReference type="Proteomes" id="UP000774326">
    <property type="component" value="Unassembled WGS sequence"/>
</dbReference>
<comment type="function">
    <text evidence="6">Nucleotidyltransferase that catalyzes the addition and repair of the essential 3'-terminal CCA sequence in tRNAs, which is necessary for the attachment of amino acids to the 3' terminus of tRNA molecules, using CTP and ATP as substrates. tRNA 3'-terminal CCA addition is required both for tRNA processing and repair. Also involved in tRNA surveillance by mediating tandem CCA addition to generate a CCACCA at the 3' terminus of unstable tRNAs. While stable tRNAs receive only 3'-terminal CCA, unstable tRNAs are marked with CCACCA and rapidly degraded. The structural flexibility of RNA controls the choice between CCA versus CCACCA addition: following the first CCA addition cycle, nucleotide-binding to the active site triggers a clockwise screw motion, producing torque on the RNA. This ejects stable RNAs, whereas unstable RNAs are refolded while bound to the enzyme and subjected to a second CCA catalytic cycle.</text>
</comment>
<keyword evidence="17" id="KW-1185">Reference proteome</keyword>
<evidence type="ECO:0000256" key="8">
    <source>
        <dbReference type="ARBA" id="ARBA00072969"/>
    </source>
</evidence>
<evidence type="ECO:0000256" key="11">
    <source>
        <dbReference type="ARBA" id="ARBA00080500"/>
    </source>
</evidence>
<dbReference type="OrthoDB" id="445712at2759"/>
<name>A0A9P8TLE6_WICPI</name>
<dbReference type="Gene3D" id="1.10.3090.10">
    <property type="entry name" value="cca-adding enzyme, domain 2"/>
    <property type="match status" value="1"/>
</dbReference>
<feature type="domain" description="Poly A polymerase head" evidence="14">
    <location>
        <begin position="96"/>
        <end position="237"/>
    </location>
</feature>
<evidence type="ECO:0000256" key="10">
    <source>
        <dbReference type="ARBA" id="ARBA00077436"/>
    </source>
</evidence>
<dbReference type="GO" id="GO:0052927">
    <property type="term" value="F:CC tRNA cytidylyltransferase activity"/>
    <property type="evidence" value="ECO:0007669"/>
    <property type="project" value="TreeGrafter"/>
</dbReference>
<protein>
    <recommendedName>
        <fullName evidence="8">CCA tRNA nucleotidyltransferase, mitochondrial</fullName>
        <ecNumber evidence="7">2.7.7.72</ecNumber>
    </recommendedName>
    <alternativeName>
        <fullName evidence="10">CCA-adding enzyme</fullName>
    </alternativeName>
    <alternativeName>
        <fullName evidence="9">tRNA CCA-pyrophosphorylase</fullName>
    </alternativeName>
    <alternativeName>
        <fullName evidence="11">tRNA adenylyltransferase</fullName>
    </alternativeName>
    <alternativeName>
        <fullName evidence="12">tRNA nucleotidyltransferase</fullName>
    </alternativeName>
</protein>
<evidence type="ECO:0000259" key="15">
    <source>
        <dbReference type="Pfam" id="PF12627"/>
    </source>
</evidence>
<sequence>MLCFGKLRLTLNPYIQRRLLSTSVAVHNFIKSKITKMPPRNFDVNNPVIELNETEAKISVLLNDYVNLVNSRAASAATPGITGTVPEQQLQEPLELRITGGWVRDKLLGNESNDIDIAINSQSGEAFAEGLRTFIAENSAKYQINPSGIHKIEKNPEKSKHLETATTKLYGLDVDFVNLRSEEYTEDSRIPVIQFGTPEEDALRRDATLNALFYNLSKNKVEDLTKTGLQDLKDGILKTPLPPLKTFLDDPLRVLRLIRFAARFNFVVEEETLKAMSDARIKEALSHKISRERVGVELEKTLTSANPVYGLELIDKIGFFSSIFNFGAVEEDIYKFNSADEINEYFKILDFQFAKHLPLLQAIDLSQTSLSKHQEHIQSDKFQKKLFWLTFVLEAFGSQRFIFNKAKKEAFAIDLIIREGVKYSKLDTDSVVKIITTKTQYQEIVEKVAGNNALRSEVGLLLRNFDEHTFAAAMIFNLINEHLQGKQDPGAIISKYETFNQYIIDQNLTNVNQLKHLANGKVISKKFNKKPGPWMAKLLEKVLVWQLDNPELGEEECFQYIETIIAEFL</sequence>
<dbReference type="GO" id="GO:0052929">
    <property type="term" value="F:ATP:3'-cytidine-cytidine-tRNA adenylyltransferase activity"/>
    <property type="evidence" value="ECO:0007669"/>
    <property type="project" value="TreeGrafter"/>
</dbReference>
<comment type="catalytic activity">
    <reaction evidence="5">
        <text>a tRNA precursor + 2 CTP + ATP = a tRNA with a 3' CCA end + 3 diphosphate</text>
        <dbReference type="Rhea" id="RHEA:14433"/>
        <dbReference type="Rhea" id="RHEA-COMP:10465"/>
        <dbReference type="Rhea" id="RHEA-COMP:10468"/>
        <dbReference type="ChEBI" id="CHEBI:30616"/>
        <dbReference type="ChEBI" id="CHEBI:33019"/>
        <dbReference type="ChEBI" id="CHEBI:37563"/>
        <dbReference type="ChEBI" id="CHEBI:74896"/>
        <dbReference type="ChEBI" id="CHEBI:83071"/>
        <dbReference type="EC" id="2.7.7.72"/>
    </reaction>
</comment>
<dbReference type="PANTHER" id="PTHR13734:SF5">
    <property type="entry name" value="CCA TRNA NUCLEOTIDYLTRANSFERASE, MITOCHONDRIAL"/>
    <property type="match status" value="1"/>
</dbReference>
<dbReference type="InterPro" id="IPR032828">
    <property type="entry name" value="PolyA_RNA-bd"/>
</dbReference>
<evidence type="ECO:0000256" key="13">
    <source>
        <dbReference type="RuleBase" id="RU003953"/>
    </source>
</evidence>
<dbReference type="InterPro" id="IPR043519">
    <property type="entry name" value="NT_sf"/>
</dbReference>
<dbReference type="FunFam" id="3.30.460.10:FF:000019">
    <property type="entry name" value="tRNA nucleotidyltransferase cca2"/>
    <property type="match status" value="1"/>
</dbReference>
<gene>
    <name evidence="16" type="ORF">WICPIJ_005098</name>
</gene>
<dbReference type="GO" id="GO:0001680">
    <property type="term" value="P:tRNA 3'-terminal CCA addition"/>
    <property type="evidence" value="ECO:0007669"/>
    <property type="project" value="UniProtKB-ARBA"/>
</dbReference>
<evidence type="ECO:0000256" key="5">
    <source>
        <dbReference type="ARBA" id="ARBA00050431"/>
    </source>
</evidence>
<dbReference type="AlphaFoldDB" id="A0A9P8TLE6"/>
<reference evidence="16" key="1">
    <citation type="journal article" date="2021" name="Open Biol.">
        <title>Shared evolutionary footprints suggest mitochondrial oxidative damage underlies multiple complex I losses in fungi.</title>
        <authorList>
            <person name="Schikora-Tamarit M.A."/>
            <person name="Marcet-Houben M."/>
            <person name="Nosek J."/>
            <person name="Gabaldon T."/>
        </authorList>
    </citation>
    <scope>NUCLEOTIDE SEQUENCE</scope>
    <source>
        <strain evidence="16">CBS2887</strain>
    </source>
</reference>
<dbReference type="GO" id="GO:0004810">
    <property type="term" value="F:CCA tRNA nucleotidyltransferase activity"/>
    <property type="evidence" value="ECO:0007669"/>
    <property type="project" value="UniProtKB-EC"/>
</dbReference>
<proteinExistence type="inferred from homology"/>
<dbReference type="PANTHER" id="PTHR13734">
    <property type="entry name" value="TRNA-NUCLEOTIDYLTRANSFERASE"/>
    <property type="match status" value="1"/>
</dbReference>
<evidence type="ECO:0000259" key="14">
    <source>
        <dbReference type="Pfam" id="PF01743"/>
    </source>
</evidence>
<evidence type="ECO:0000256" key="2">
    <source>
        <dbReference type="ARBA" id="ARBA00022679"/>
    </source>
</evidence>
<dbReference type="GO" id="GO:0003723">
    <property type="term" value="F:RNA binding"/>
    <property type="evidence" value="ECO:0007669"/>
    <property type="project" value="UniProtKB-KW"/>
</dbReference>
<comment type="similarity">
    <text evidence="1 13">Belongs to the tRNA nucleotidyltransferase/poly(A) polymerase family.</text>
</comment>
<evidence type="ECO:0000313" key="16">
    <source>
        <dbReference type="EMBL" id="KAH3683898.1"/>
    </source>
</evidence>
<keyword evidence="3" id="KW-0547">Nucleotide-binding</keyword>
<dbReference type="Pfam" id="PF12627">
    <property type="entry name" value="PolyA_pol_RNAbd"/>
    <property type="match status" value="1"/>
</dbReference>
<evidence type="ECO:0000256" key="6">
    <source>
        <dbReference type="ARBA" id="ARBA00056517"/>
    </source>
</evidence>
<evidence type="ECO:0000256" key="9">
    <source>
        <dbReference type="ARBA" id="ARBA00076038"/>
    </source>
</evidence>
<dbReference type="Gene3D" id="3.30.460.10">
    <property type="entry name" value="Beta Polymerase, domain 2"/>
    <property type="match status" value="1"/>
</dbReference>
<comment type="caution">
    <text evidence="16">The sequence shown here is derived from an EMBL/GenBank/DDBJ whole genome shotgun (WGS) entry which is preliminary data.</text>
</comment>
<keyword evidence="2 13" id="KW-0808">Transferase</keyword>
<evidence type="ECO:0000256" key="4">
    <source>
        <dbReference type="ARBA" id="ARBA00022884"/>
    </source>
</evidence>
<dbReference type="Pfam" id="PF01743">
    <property type="entry name" value="PolyA_pol"/>
    <property type="match status" value="1"/>
</dbReference>
<dbReference type="SUPFAM" id="SSF81301">
    <property type="entry name" value="Nucleotidyltransferase"/>
    <property type="match status" value="1"/>
</dbReference>
<dbReference type="EC" id="2.7.7.72" evidence="7"/>
<dbReference type="SUPFAM" id="SSF81891">
    <property type="entry name" value="Poly A polymerase C-terminal region-like"/>
    <property type="match status" value="1"/>
</dbReference>
<evidence type="ECO:0000256" key="7">
    <source>
        <dbReference type="ARBA" id="ARBA00066885"/>
    </source>
</evidence>
<organism evidence="16 17">
    <name type="scientific">Wickerhamomyces pijperi</name>
    <name type="common">Yeast</name>
    <name type="synonym">Pichia pijperi</name>
    <dbReference type="NCBI Taxonomy" id="599730"/>
    <lineage>
        <taxon>Eukaryota</taxon>
        <taxon>Fungi</taxon>
        <taxon>Dikarya</taxon>
        <taxon>Ascomycota</taxon>
        <taxon>Saccharomycotina</taxon>
        <taxon>Saccharomycetes</taxon>
        <taxon>Phaffomycetales</taxon>
        <taxon>Wickerhamomycetaceae</taxon>
        <taxon>Wickerhamomyces</taxon>
    </lineage>
</organism>
<feature type="domain" description="tRNA nucleotidyltransferase/poly(A) polymerase RNA and SrmB- binding" evidence="15">
    <location>
        <begin position="265"/>
        <end position="324"/>
    </location>
</feature>
<evidence type="ECO:0000256" key="1">
    <source>
        <dbReference type="ARBA" id="ARBA00007265"/>
    </source>
</evidence>